<keyword evidence="2" id="KW-1185">Reference proteome</keyword>
<dbReference type="RefSeq" id="WP_101900247.1">
    <property type="nucleotide sequence ID" value="NZ_CP025491.2"/>
</dbReference>
<dbReference type="AlphaFoldDB" id="A0A2H5FM57"/>
<proteinExistence type="predicted"/>
<evidence type="ECO:0000313" key="1">
    <source>
        <dbReference type="EMBL" id="AUH72638.1"/>
    </source>
</evidence>
<dbReference type="Proteomes" id="UP000234343">
    <property type="component" value="Chromosome"/>
</dbReference>
<protein>
    <submittedName>
        <fullName evidence="1">Uncharacterized protein</fullName>
    </submittedName>
</protein>
<dbReference type="EMBL" id="CP025491">
    <property type="protein sequence ID" value="AUH72638.1"/>
    <property type="molecule type" value="Genomic_DNA"/>
</dbReference>
<accession>A0A2H5FM57</accession>
<reference evidence="1 2" key="1">
    <citation type="submission" date="2017-12" db="EMBL/GenBank/DDBJ databases">
        <title>Legionella sainthelensi LA01-117, whole genome sequence of a clinical isolate from New Zealand.</title>
        <authorList>
            <person name="Cree S.L."/>
            <person name="Slow S."/>
            <person name="Kennedy M.A."/>
            <person name="Murdoch D.R."/>
            <person name="Biggs P.J."/>
            <person name="Anderson T."/>
        </authorList>
    </citation>
    <scope>NUCLEOTIDE SEQUENCE [LARGE SCALE GENOMIC DNA]</scope>
    <source>
        <strain evidence="1 2">LA01-117</strain>
    </source>
</reference>
<sequence length="133" mass="14996">MKIKANRIIATGIIFFSCNALCQQNNECQCCHIVERSVCALAPPIAPNVNITIDFKNATPNIKLFVIEMCRDPFEIQRKHPFIKGTTNSGELTLILCRNKELVAIRKLLINDNFSSLCEVTQNNIVCDNEISR</sequence>
<dbReference type="PROSITE" id="PS51257">
    <property type="entry name" value="PROKAR_LIPOPROTEIN"/>
    <property type="match status" value="1"/>
</dbReference>
<organism evidence="1 2">
    <name type="scientific">Legionella sainthelensi</name>
    <dbReference type="NCBI Taxonomy" id="28087"/>
    <lineage>
        <taxon>Bacteria</taxon>
        <taxon>Pseudomonadati</taxon>
        <taxon>Pseudomonadota</taxon>
        <taxon>Gammaproteobacteria</taxon>
        <taxon>Legionellales</taxon>
        <taxon>Legionellaceae</taxon>
        <taxon>Legionella</taxon>
    </lineage>
</organism>
<dbReference type="KEGG" id="lsh:CAB17_11700"/>
<evidence type="ECO:0000313" key="2">
    <source>
        <dbReference type="Proteomes" id="UP000234343"/>
    </source>
</evidence>
<gene>
    <name evidence="1" type="ORF">CAB17_11700</name>
</gene>
<name>A0A2H5FM57_9GAMM</name>